<gene>
    <name evidence="3" type="ORF">IW245_000652</name>
</gene>
<dbReference type="RefSeq" id="WP_197001698.1">
    <property type="nucleotide sequence ID" value="NZ_BONS01000028.1"/>
</dbReference>
<feature type="chain" id="PRO_5035163122" description="Peptidase M60 domain-containing protein" evidence="1">
    <location>
        <begin position="30"/>
        <end position="433"/>
    </location>
</feature>
<dbReference type="AlphaFoldDB" id="A0A8J7GMP3"/>
<dbReference type="PANTHER" id="PTHR15730">
    <property type="entry name" value="EXPERIMENTAL AUTOIMMUNE PROSTATITIS ANTIGEN 2-RELATED"/>
    <property type="match status" value="1"/>
</dbReference>
<keyword evidence="1" id="KW-0732">Signal</keyword>
<dbReference type="InterPro" id="IPR035423">
    <property type="entry name" value="M60-like_N"/>
</dbReference>
<protein>
    <recommendedName>
        <fullName evidence="2">Peptidase M60 domain-containing protein</fullName>
    </recommendedName>
</protein>
<dbReference type="InterPro" id="IPR051244">
    <property type="entry name" value="TCAF"/>
</dbReference>
<evidence type="ECO:0000313" key="4">
    <source>
        <dbReference type="Proteomes" id="UP000622552"/>
    </source>
</evidence>
<evidence type="ECO:0000313" key="3">
    <source>
        <dbReference type="EMBL" id="MBG6134458.1"/>
    </source>
</evidence>
<dbReference type="Gene3D" id="2.60.120.1250">
    <property type="entry name" value="Peptidase M60, enhancin-like domain 1"/>
    <property type="match status" value="1"/>
</dbReference>
<dbReference type="Pfam" id="PF13402">
    <property type="entry name" value="Peptidase_M60"/>
    <property type="match status" value="1"/>
</dbReference>
<evidence type="ECO:0000256" key="1">
    <source>
        <dbReference type="SAM" id="SignalP"/>
    </source>
</evidence>
<dbReference type="PROSITE" id="PS51723">
    <property type="entry name" value="PEPTIDASE_M60"/>
    <property type="match status" value="1"/>
</dbReference>
<dbReference type="InterPro" id="IPR031161">
    <property type="entry name" value="Peptidase_M60_dom"/>
</dbReference>
<dbReference type="Pfam" id="PF17291">
    <property type="entry name" value="M60-like_N"/>
    <property type="match status" value="1"/>
</dbReference>
<proteinExistence type="predicted"/>
<dbReference type="Gene3D" id="1.10.390.30">
    <property type="entry name" value="Peptidase M60, enhancin-like domain 3"/>
    <property type="match status" value="1"/>
</dbReference>
<dbReference type="Gene3D" id="3.40.390.80">
    <property type="entry name" value="Peptidase M60, enhancin-like domain 2"/>
    <property type="match status" value="1"/>
</dbReference>
<evidence type="ECO:0000259" key="2">
    <source>
        <dbReference type="PROSITE" id="PS51723"/>
    </source>
</evidence>
<dbReference type="PANTHER" id="PTHR15730:SF5">
    <property type="entry name" value="SI:CH211-210B2.2-RELATED"/>
    <property type="match status" value="1"/>
</dbReference>
<dbReference type="PROSITE" id="PS51257">
    <property type="entry name" value="PROKAR_LIPOPROTEIN"/>
    <property type="match status" value="1"/>
</dbReference>
<accession>A0A8J7GMP3</accession>
<dbReference type="InterPro" id="IPR042279">
    <property type="entry name" value="Pep_M60_3"/>
</dbReference>
<dbReference type="Proteomes" id="UP000622552">
    <property type="component" value="Unassembled WGS sequence"/>
</dbReference>
<keyword evidence="4" id="KW-1185">Reference proteome</keyword>
<feature type="signal peptide" evidence="1">
    <location>
        <begin position="1"/>
        <end position="29"/>
    </location>
</feature>
<reference evidence="3" key="1">
    <citation type="submission" date="2020-11" db="EMBL/GenBank/DDBJ databases">
        <title>Sequencing the genomes of 1000 actinobacteria strains.</title>
        <authorList>
            <person name="Klenk H.-P."/>
        </authorList>
    </citation>
    <scope>NUCLEOTIDE SEQUENCE</scope>
    <source>
        <strain evidence="3">DSM 45356</strain>
    </source>
</reference>
<name>A0A8J7GMP3_9ACTN</name>
<comment type="caution">
    <text evidence="3">The sequence shown here is derived from an EMBL/GenBank/DDBJ whole genome shotgun (WGS) entry which is preliminary data.</text>
</comment>
<dbReference type="EMBL" id="JADOUF010000001">
    <property type="protein sequence ID" value="MBG6134458.1"/>
    <property type="molecule type" value="Genomic_DNA"/>
</dbReference>
<feature type="domain" description="Peptidase M60" evidence="2">
    <location>
        <begin position="62"/>
        <end position="359"/>
    </location>
</feature>
<sequence>MSGSRRALTGLTVLLAVAACTSPTGPAGAPGPRSPGSRTIVVSALPSAETERQRLNRSFQLADFQPTGWSVPASTALTVTVDRPDGSPVPDLVVGVPGLGGSNAEARSYPLRGRTTTITDPAGGALHVRTSSNITVTLGESAKPLPLYRLGTTTPEQWRDVLASTGDSPIAQLASRHVVLTVTLPKAREHAAEAAGLMAAYDQIVGIEDTISGQPGPDDRDKVSPLLYYISEGKADTNPDANDYRVHWPADLMDDILTPAGARSAWGLWHELGHLHQQSSWEWDAVTEVTVNVYSLAVERALRTPPRLTEEKSYDRARAFLALPDARRDYNALAEDRAGHEAEYFTMLVMFEQLRLGFGEDFYPKLHQAARAATDTDTNTTRYLMVTASRVAGADLTGFFTRWGLRPDADTRAQIAALRLPQPRQDLTTLHAS</sequence>
<organism evidence="3 4">
    <name type="scientific">Longispora fulva</name>
    <dbReference type="NCBI Taxonomy" id="619741"/>
    <lineage>
        <taxon>Bacteria</taxon>
        <taxon>Bacillati</taxon>
        <taxon>Actinomycetota</taxon>
        <taxon>Actinomycetes</taxon>
        <taxon>Micromonosporales</taxon>
        <taxon>Micromonosporaceae</taxon>
        <taxon>Longispora</taxon>
    </lineage>
</organism>
<dbReference type="SMART" id="SM01276">
    <property type="entry name" value="M60-like"/>
    <property type="match status" value="1"/>
</dbReference>